<evidence type="ECO:0000256" key="8">
    <source>
        <dbReference type="SAM" id="Phobius"/>
    </source>
</evidence>
<evidence type="ECO:0000256" key="4">
    <source>
        <dbReference type="ARBA" id="ARBA00022475"/>
    </source>
</evidence>
<dbReference type="OrthoDB" id="9780737at2"/>
<dbReference type="PROSITE" id="PS50850">
    <property type="entry name" value="MFS"/>
    <property type="match status" value="1"/>
</dbReference>
<evidence type="ECO:0000259" key="9">
    <source>
        <dbReference type="PROSITE" id="PS50850"/>
    </source>
</evidence>
<accession>A0A5D3WHS4</accession>
<organism evidence="10 11">
    <name type="scientific">Geothermobacter ehrlichii</name>
    <dbReference type="NCBI Taxonomy" id="213224"/>
    <lineage>
        <taxon>Bacteria</taxon>
        <taxon>Pseudomonadati</taxon>
        <taxon>Thermodesulfobacteriota</taxon>
        <taxon>Desulfuromonadia</taxon>
        <taxon>Desulfuromonadales</taxon>
        <taxon>Geothermobacteraceae</taxon>
        <taxon>Geothermobacter</taxon>
    </lineage>
</organism>
<feature type="transmembrane region" description="Helical" evidence="8">
    <location>
        <begin position="69"/>
        <end position="89"/>
    </location>
</feature>
<keyword evidence="6 8" id="KW-1133">Transmembrane helix</keyword>
<dbReference type="PANTHER" id="PTHR43271">
    <property type="entry name" value="BLL2771 PROTEIN"/>
    <property type="match status" value="1"/>
</dbReference>
<dbReference type="Proteomes" id="UP000324159">
    <property type="component" value="Unassembled WGS sequence"/>
</dbReference>
<evidence type="ECO:0000256" key="3">
    <source>
        <dbReference type="ARBA" id="ARBA00022448"/>
    </source>
</evidence>
<evidence type="ECO:0000256" key="7">
    <source>
        <dbReference type="ARBA" id="ARBA00023136"/>
    </source>
</evidence>
<keyword evidence="4" id="KW-1003">Cell membrane</keyword>
<feature type="transmembrane region" description="Helical" evidence="8">
    <location>
        <begin position="36"/>
        <end position="57"/>
    </location>
</feature>
<comment type="subcellular location">
    <subcellularLocation>
        <location evidence="1">Cell membrane</location>
        <topology evidence="1">Multi-pass membrane protein</topology>
    </subcellularLocation>
</comment>
<evidence type="ECO:0000313" key="11">
    <source>
        <dbReference type="Proteomes" id="UP000324159"/>
    </source>
</evidence>
<keyword evidence="11" id="KW-1185">Reference proteome</keyword>
<feature type="transmembrane region" description="Helical" evidence="8">
    <location>
        <begin position="197"/>
        <end position="219"/>
    </location>
</feature>
<name>A0A5D3WHS4_9BACT</name>
<dbReference type="CDD" id="cd17324">
    <property type="entry name" value="MFS_NepI_like"/>
    <property type="match status" value="1"/>
</dbReference>
<dbReference type="SUPFAM" id="SSF103473">
    <property type="entry name" value="MFS general substrate transporter"/>
    <property type="match status" value="1"/>
</dbReference>
<evidence type="ECO:0000256" key="5">
    <source>
        <dbReference type="ARBA" id="ARBA00022692"/>
    </source>
</evidence>
<gene>
    <name evidence="10" type="ORF">EDC39_11144</name>
</gene>
<feature type="transmembrane region" description="Helical" evidence="8">
    <location>
        <begin position="322"/>
        <end position="341"/>
    </location>
</feature>
<dbReference type="InterPro" id="IPR011701">
    <property type="entry name" value="MFS"/>
</dbReference>
<feature type="transmembrane region" description="Helical" evidence="8">
    <location>
        <begin position="263"/>
        <end position="282"/>
    </location>
</feature>
<keyword evidence="7 8" id="KW-0472">Membrane</keyword>
<feature type="transmembrane region" description="Helical" evidence="8">
    <location>
        <begin position="125"/>
        <end position="150"/>
    </location>
</feature>
<keyword evidence="3" id="KW-0813">Transport</keyword>
<feature type="domain" description="Major facilitator superfamily (MFS) profile" evidence="9">
    <location>
        <begin position="1"/>
        <end position="375"/>
    </location>
</feature>
<evidence type="ECO:0000256" key="1">
    <source>
        <dbReference type="ARBA" id="ARBA00004651"/>
    </source>
</evidence>
<feature type="transmembrane region" description="Helical" evidence="8">
    <location>
        <begin position="239"/>
        <end position="256"/>
    </location>
</feature>
<evidence type="ECO:0000313" key="10">
    <source>
        <dbReference type="EMBL" id="TYO97114.1"/>
    </source>
</evidence>
<dbReference type="InterPro" id="IPR020846">
    <property type="entry name" value="MFS_dom"/>
</dbReference>
<sequence>MRLIFFATLLTLSTLYAPQPLLPVLAAEFGVSRDAIALLTTLTFIPLALAPLGYGYLLEAVEPRRVLRVCFLLLGLSAFVFAVSGSYALLLAVRLFQGMLVPALLTSLMTYVSRRSQSGEVQRTMAAYIAATILGGFLGRLCSGAIAGWLHWRASFWLLGASLLLCAVLLGRLPPAGGLALTRPRARLVLDVLRNGFFLRIYLAVFCLFLAFAAVMNFIPFRLTDISRHADEFRIGLMYSGYLMGVVTSLSAVRLARRFGGELPALLVGFSVYCVAILLLSVPRVAVLFADMFLFCGAMFLVHATASGWLNRFAGSHKGMVNGLYIAFYYGGGALGSSAPGPVYSRFGWNGVIVMLAVFALVGLLLTLSCRRFLRQGLSPVGGS</sequence>
<dbReference type="EMBL" id="VNIB01000011">
    <property type="protein sequence ID" value="TYO97114.1"/>
    <property type="molecule type" value="Genomic_DNA"/>
</dbReference>
<comment type="caution">
    <text evidence="10">The sequence shown here is derived from an EMBL/GenBank/DDBJ whole genome shotgun (WGS) entry which is preliminary data.</text>
</comment>
<feature type="transmembrane region" description="Helical" evidence="8">
    <location>
        <begin position="347"/>
        <end position="368"/>
    </location>
</feature>
<dbReference type="InterPro" id="IPR036259">
    <property type="entry name" value="MFS_trans_sf"/>
</dbReference>
<keyword evidence="5 8" id="KW-0812">Transmembrane</keyword>
<evidence type="ECO:0000256" key="2">
    <source>
        <dbReference type="ARBA" id="ARBA00008335"/>
    </source>
</evidence>
<dbReference type="GO" id="GO:0005886">
    <property type="term" value="C:plasma membrane"/>
    <property type="evidence" value="ECO:0007669"/>
    <property type="project" value="UniProtKB-SubCell"/>
</dbReference>
<dbReference type="Pfam" id="PF07690">
    <property type="entry name" value="MFS_1"/>
    <property type="match status" value="1"/>
</dbReference>
<feature type="transmembrane region" description="Helical" evidence="8">
    <location>
        <begin position="95"/>
        <end position="113"/>
    </location>
</feature>
<comment type="similarity">
    <text evidence="2">Belongs to the major facilitator superfamily.</text>
</comment>
<proteinExistence type="inferred from homology"/>
<dbReference type="Gene3D" id="1.20.1250.20">
    <property type="entry name" value="MFS general substrate transporter like domains"/>
    <property type="match status" value="1"/>
</dbReference>
<feature type="transmembrane region" description="Helical" evidence="8">
    <location>
        <begin position="156"/>
        <end position="176"/>
    </location>
</feature>
<reference evidence="10 11" key="1">
    <citation type="submission" date="2019-07" db="EMBL/GenBank/DDBJ databases">
        <title>Genomic Encyclopedia of Type Strains, Phase IV (KMG-IV): sequencing the most valuable type-strain genomes for metagenomic binning, comparative biology and taxonomic classification.</title>
        <authorList>
            <person name="Goeker M."/>
        </authorList>
    </citation>
    <scope>NUCLEOTIDE SEQUENCE [LARGE SCALE GENOMIC DNA]</scope>
    <source>
        <strain evidence="10 11">SS015</strain>
    </source>
</reference>
<dbReference type="AlphaFoldDB" id="A0A5D3WHS4"/>
<evidence type="ECO:0000256" key="6">
    <source>
        <dbReference type="ARBA" id="ARBA00022989"/>
    </source>
</evidence>
<protein>
    <submittedName>
        <fullName evidence="10">YNFM family putative membrane transporter</fullName>
    </submittedName>
</protein>
<feature type="transmembrane region" description="Helical" evidence="8">
    <location>
        <begin position="288"/>
        <end position="310"/>
    </location>
</feature>
<dbReference type="RefSeq" id="WP_148896508.1">
    <property type="nucleotide sequence ID" value="NZ_VNIB01000011.1"/>
</dbReference>
<dbReference type="PANTHER" id="PTHR43271:SF1">
    <property type="entry name" value="INNER MEMBRANE TRANSPORT PROTEIN YNFM"/>
    <property type="match status" value="1"/>
</dbReference>
<dbReference type="GO" id="GO:0022857">
    <property type="term" value="F:transmembrane transporter activity"/>
    <property type="evidence" value="ECO:0007669"/>
    <property type="project" value="InterPro"/>
</dbReference>